<dbReference type="InterPro" id="IPR011042">
    <property type="entry name" value="6-blade_b-propeller_TolB-like"/>
</dbReference>
<evidence type="ECO:0000256" key="1">
    <source>
        <dbReference type="SAM" id="Phobius"/>
    </source>
</evidence>
<organism evidence="2 3">
    <name type="scientific">Spirilliplanes yamanashiensis</name>
    <dbReference type="NCBI Taxonomy" id="42233"/>
    <lineage>
        <taxon>Bacteria</taxon>
        <taxon>Bacillati</taxon>
        <taxon>Actinomycetota</taxon>
        <taxon>Actinomycetes</taxon>
        <taxon>Micromonosporales</taxon>
        <taxon>Micromonosporaceae</taxon>
        <taxon>Spirilliplanes</taxon>
    </lineage>
</organism>
<dbReference type="RefSeq" id="WP_203939061.1">
    <property type="nucleotide sequence ID" value="NZ_BAAAGJ010000002.1"/>
</dbReference>
<keyword evidence="3" id="KW-1185">Reference proteome</keyword>
<dbReference type="Proteomes" id="UP000652013">
    <property type="component" value="Unassembled WGS sequence"/>
</dbReference>
<reference evidence="2" key="1">
    <citation type="submission" date="2021-01" db="EMBL/GenBank/DDBJ databases">
        <title>Whole genome shotgun sequence of Spirilliplanes yamanashiensis NBRC 15828.</title>
        <authorList>
            <person name="Komaki H."/>
            <person name="Tamura T."/>
        </authorList>
    </citation>
    <scope>NUCLEOTIDE SEQUENCE</scope>
    <source>
        <strain evidence="2">NBRC 15828</strain>
    </source>
</reference>
<keyword evidence="1" id="KW-1133">Transmembrane helix</keyword>
<accession>A0A8J4DK85</accession>
<dbReference type="AlphaFoldDB" id="A0A8J4DK85"/>
<dbReference type="SUPFAM" id="SSF82171">
    <property type="entry name" value="DPP6 N-terminal domain-like"/>
    <property type="match status" value="1"/>
</dbReference>
<gene>
    <name evidence="2" type="ORF">Sya03_31470</name>
</gene>
<keyword evidence="1" id="KW-0472">Membrane</keyword>
<comment type="caution">
    <text evidence="2">The sequence shown here is derived from an EMBL/GenBank/DDBJ whole genome shotgun (WGS) entry which is preliminary data.</text>
</comment>
<name>A0A8J4DK85_9ACTN</name>
<evidence type="ECO:0000313" key="3">
    <source>
        <dbReference type="Proteomes" id="UP000652013"/>
    </source>
</evidence>
<evidence type="ECO:0000313" key="2">
    <source>
        <dbReference type="EMBL" id="GIJ03795.1"/>
    </source>
</evidence>
<sequence length="363" mass="37347">MNDVRTALRDLADEGRPVDLGAAALRGLRRRRRRNAALGAAAVAVLVAVAALPWSGLRRPAPPPAAPAAGQHVAAAYADADGAWWVLDPATGRHRRTAADVLAVSPTLDRVAVRPPERERTLLAVEATALTGPATVLVRLPAEPRSAQWSPDGSRLVVALEPGPVGDEFVDPGFTDVAVVDAVTGAVDRFGLGLGELRRALRVWWGDDGTLLAAVATVDAVEVPREFEVYSAEGSLRRRDPAPRGQSCSGRLSAAAVPPVLAGRPLACTRGATEITLWTTGEGGPAVAGRLPVEPGQTVAPVGWSDPDTVAVLRETPAGVSLHSADLRTGRLGPAAPGLPADATEVVVGPADGLSAAAADLAF</sequence>
<keyword evidence="1" id="KW-0812">Transmembrane</keyword>
<proteinExistence type="predicted"/>
<dbReference type="Gene3D" id="2.120.10.30">
    <property type="entry name" value="TolB, C-terminal domain"/>
    <property type="match status" value="1"/>
</dbReference>
<dbReference type="EMBL" id="BOOY01000025">
    <property type="protein sequence ID" value="GIJ03795.1"/>
    <property type="molecule type" value="Genomic_DNA"/>
</dbReference>
<protein>
    <submittedName>
        <fullName evidence="2">Uncharacterized protein</fullName>
    </submittedName>
</protein>
<feature type="transmembrane region" description="Helical" evidence="1">
    <location>
        <begin position="36"/>
        <end position="54"/>
    </location>
</feature>